<comment type="pathway">
    <text evidence="1">Lipid metabolism.</text>
</comment>
<name>A0ABZ0W8H1_9BACT</name>
<evidence type="ECO:0000256" key="4">
    <source>
        <dbReference type="SAM" id="Phobius"/>
    </source>
</evidence>
<dbReference type="SMART" id="SM00563">
    <property type="entry name" value="PlsC"/>
    <property type="match status" value="1"/>
</dbReference>
<evidence type="ECO:0000259" key="5">
    <source>
        <dbReference type="SMART" id="SM00563"/>
    </source>
</evidence>
<keyword evidence="7" id="KW-1185">Reference proteome</keyword>
<dbReference type="EMBL" id="CP139960">
    <property type="protein sequence ID" value="WQD38351.1"/>
    <property type="molecule type" value="Genomic_DNA"/>
</dbReference>
<evidence type="ECO:0000256" key="3">
    <source>
        <dbReference type="ARBA" id="ARBA00023315"/>
    </source>
</evidence>
<dbReference type="PANTHER" id="PTHR10434">
    <property type="entry name" value="1-ACYL-SN-GLYCEROL-3-PHOSPHATE ACYLTRANSFERASE"/>
    <property type="match status" value="1"/>
</dbReference>
<gene>
    <name evidence="6" type="ORF">U0035_22005</name>
</gene>
<evidence type="ECO:0000256" key="2">
    <source>
        <dbReference type="ARBA" id="ARBA00022679"/>
    </source>
</evidence>
<evidence type="ECO:0000313" key="6">
    <source>
        <dbReference type="EMBL" id="WQD38351.1"/>
    </source>
</evidence>
<feature type="transmembrane region" description="Helical" evidence="4">
    <location>
        <begin position="12"/>
        <end position="37"/>
    </location>
</feature>
<evidence type="ECO:0000313" key="7">
    <source>
        <dbReference type="Proteomes" id="UP001325680"/>
    </source>
</evidence>
<reference evidence="6 7" key="1">
    <citation type="submission" date="2023-12" db="EMBL/GenBank/DDBJ databases">
        <title>Genome sequencing and assembly of bacterial species from a model synthetic community.</title>
        <authorList>
            <person name="Hogle S.L."/>
        </authorList>
    </citation>
    <scope>NUCLEOTIDE SEQUENCE [LARGE SCALE GENOMIC DNA]</scope>
    <source>
        <strain evidence="6 7">HAMBI_3031</strain>
    </source>
</reference>
<proteinExistence type="predicted"/>
<dbReference type="InterPro" id="IPR002123">
    <property type="entry name" value="Plipid/glycerol_acylTrfase"/>
</dbReference>
<dbReference type="CDD" id="cd07989">
    <property type="entry name" value="LPLAT_AGPAT-like"/>
    <property type="match status" value="1"/>
</dbReference>
<keyword evidence="4" id="KW-0472">Membrane</keyword>
<keyword evidence="4" id="KW-0812">Transmembrane</keyword>
<keyword evidence="2" id="KW-0808">Transferase</keyword>
<accession>A0ABZ0W8H1</accession>
<protein>
    <submittedName>
        <fullName evidence="6">Lysophospholipid acyltransferase family protein</fullName>
    </submittedName>
</protein>
<keyword evidence="4" id="KW-1133">Transmembrane helix</keyword>
<feature type="domain" description="Phospholipid/glycerol acyltransferase" evidence="5">
    <location>
        <begin position="79"/>
        <end position="193"/>
    </location>
</feature>
<dbReference type="SUPFAM" id="SSF69593">
    <property type="entry name" value="Glycerol-3-phosphate (1)-acyltransferase"/>
    <property type="match status" value="1"/>
</dbReference>
<dbReference type="RefSeq" id="WP_114791114.1">
    <property type="nucleotide sequence ID" value="NZ_CP139960.1"/>
</dbReference>
<keyword evidence="3 6" id="KW-0012">Acyltransferase</keyword>
<sequence>MNIFKEIAGRVWATWGLLSFIVTFLIILPISLISYLIPEPGGTHFLIRISRIWMRVWLFLIGCPFRVTGTQHFEKGKSYIVTCNHNSLLDIPLSSPFIPGPNKTIAKMSFAKIPLFGLYYAKGSVLVDRKSEKSRRVSFEKMKWVLRTGMHMCIYPEGTRNRTKEPLKAFYSGAFKLAYETKTEIIPAIISGTKEAVPLHKTFFFLPRRLEIHFLPPVSSKDMTALELKDKVFTTMYDHIRKNTL</sequence>
<dbReference type="Proteomes" id="UP001325680">
    <property type="component" value="Chromosome"/>
</dbReference>
<dbReference type="GO" id="GO:0016746">
    <property type="term" value="F:acyltransferase activity"/>
    <property type="evidence" value="ECO:0007669"/>
    <property type="project" value="UniProtKB-KW"/>
</dbReference>
<dbReference type="Pfam" id="PF01553">
    <property type="entry name" value="Acyltransferase"/>
    <property type="match status" value="1"/>
</dbReference>
<evidence type="ECO:0000256" key="1">
    <source>
        <dbReference type="ARBA" id="ARBA00005189"/>
    </source>
</evidence>
<organism evidence="6 7">
    <name type="scientific">Niabella yanshanensis</name>
    <dbReference type="NCBI Taxonomy" id="577386"/>
    <lineage>
        <taxon>Bacteria</taxon>
        <taxon>Pseudomonadati</taxon>
        <taxon>Bacteroidota</taxon>
        <taxon>Chitinophagia</taxon>
        <taxon>Chitinophagales</taxon>
        <taxon>Chitinophagaceae</taxon>
        <taxon>Niabella</taxon>
    </lineage>
</organism>
<dbReference type="PANTHER" id="PTHR10434:SF11">
    <property type="entry name" value="1-ACYL-SN-GLYCEROL-3-PHOSPHATE ACYLTRANSFERASE"/>
    <property type="match status" value="1"/>
</dbReference>